<evidence type="ECO:0000256" key="7">
    <source>
        <dbReference type="ARBA" id="ARBA00022576"/>
    </source>
</evidence>
<evidence type="ECO:0000256" key="11">
    <source>
        <dbReference type="ARBA" id="ARBA00023304"/>
    </source>
</evidence>
<dbReference type="SUPFAM" id="SSF56752">
    <property type="entry name" value="D-aminoacid aminotransferase-like PLP-dependent enzymes"/>
    <property type="match status" value="1"/>
</dbReference>
<keyword evidence="11 17" id="KW-0100">Branched-chain amino acid biosynthesis</keyword>
<keyword evidence="10 16" id="KW-0663">Pyridoxal phosphate</keyword>
<dbReference type="InterPro" id="IPR001544">
    <property type="entry name" value="Aminotrans_IV"/>
</dbReference>
<evidence type="ECO:0000256" key="17">
    <source>
        <dbReference type="RuleBase" id="RU364094"/>
    </source>
</evidence>
<comment type="function">
    <text evidence="2 17">Acts on leucine, isoleucine and valine.</text>
</comment>
<comment type="catalytic activity">
    <reaction evidence="13 17">
        <text>L-isoleucine + 2-oxoglutarate = (S)-3-methyl-2-oxopentanoate + L-glutamate</text>
        <dbReference type="Rhea" id="RHEA:24801"/>
        <dbReference type="ChEBI" id="CHEBI:16810"/>
        <dbReference type="ChEBI" id="CHEBI:29985"/>
        <dbReference type="ChEBI" id="CHEBI:35146"/>
        <dbReference type="ChEBI" id="CHEBI:58045"/>
        <dbReference type="EC" id="2.6.1.42"/>
    </reaction>
</comment>
<dbReference type="InterPro" id="IPR050571">
    <property type="entry name" value="Class-IV_PLP-Dep_Aminotrnsfr"/>
</dbReference>
<evidence type="ECO:0000256" key="13">
    <source>
        <dbReference type="ARBA" id="ARBA00048798"/>
    </source>
</evidence>
<dbReference type="RefSeq" id="WP_159772452.1">
    <property type="nucleotide sequence ID" value="NZ_JAQOSL010000001.1"/>
</dbReference>
<dbReference type="NCBIfam" id="TIGR01122">
    <property type="entry name" value="ilvE_I"/>
    <property type="match status" value="1"/>
</dbReference>
<comment type="similarity">
    <text evidence="6 15">Belongs to the class-IV pyridoxal-phosphate-dependent aminotransferase family.</text>
</comment>
<dbReference type="InterPro" id="IPR036038">
    <property type="entry name" value="Aminotransferase-like"/>
</dbReference>
<dbReference type="Gene3D" id="3.30.470.10">
    <property type="match status" value="1"/>
</dbReference>
<dbReference type="PANTHER" id="PTHR42743">
    <property type="entry name" value="AMINO-ACID AMINOTRANSFERASE"/>
    <property type="match status" value="1"/>
</dbReference>
<evidence type="ECO:0000256" key="8">
    <source>
        <dbReference type="ARBA" id="ARBA00022605"/>
    </source>
</evidence>
<dbReference type="CDD" id="cd00449">
    <property type="entry name" value="PLPDE_IV"/>
    <property type="match status" value="1"/>
</dbReference>
<dbReference type="InterPro" id="IPR043131">
    <property type="entry name" value="BCAT-like_N"/>
</dbReference>
<dbReference type="Gene3D" id="3.20.10.10">
    <property type="entry name" value="D-amino Acid Aminotransferase, subunit A, domain 2"/>
    <property type="match status" value="1"/>
</dbReference>
<evidence type="ECO:0000256" key="12">
    <source>
        <dbReference type="ARBA" id="ARBA00048212"/>
    </source>
</evidence>
<dbReference type="Proteomes" id="UP001596112">
    <property type="component" value="Unassembled WGS sequence"/>
</dbReference>
<keyword evidence="19" id="KW-1185">Reference proteome</keyword>
<proteinExistence type="inferred from homology"/>
<evidence type="ECO:0000256" key="4">
    <source>
        <dbReference type="ARBA" id="ARBA00004931"/>
    </source>
</evidence>
<evidence type="ECO:0000256" key="9">
    <source>
        <dbReference type="ARBA" id="ARBA00022679"/>
    </source>
</evidence>
<evidence type="ECO:0000256" key="3">
    <source>
        <dbReference type="ARBA" id="ARBA00004824"/>
    </source>
</evidence>
<sequence length="336" mass="35724">MTTTPAPAYAPAGGPAVTTWSWHEGSFMSTAEARVPLTTQALQYGTGVFEGIRAYVLPGGRELAVFRLDDHYRRFLRSCRLLRIDLPYDADDLARATVELLRRNATAADTYIRPLGYKLSMLAGTRPGVGLAGVSDAVSVSTFLMGHYAPPGGLRCAVSSWRRPADGVLPVRAKVCGGYVNSALALDEARAAGLDDAILCNERGQVAEATTANVFAVSGNRLVTPAATADILEGITRDTVRELAGDIGLACEVRDVQRSELLVADEVFLTGTGLGIAPVVELAGRPIGDGTPGPVTRLLSERYTALVRGELDDDRGWLTRVPLNPAPAPHLTEETL</sequence>
<evidence type="ECO:0000256" key="15">
    <source>
        <dbReference type="RuleBase" id="RU004106"/>
    </source>
</evidence>
<evidence type="ECO:0000256" key="10">
    <source>
        <dbReference type="ARBA" id="ARBA00022898"/>
    </source>
</evidence>
<keyword evidence="8 17" id="KW-0028">Amino-acid biosynthesis</keyword>
<name>A0ABW1B1J5_9ACTN</name>
<dbReference type="NCBIfam" id="NF005146">
    <property type="entry name" value="PRK06606.1"/>
    <property type="match status" value="1"/>
</dbReference>
<evidence type="ECO:0000256" key="5">
    <source>
        <dbReference type="ARBA" id="ARBA00005072"/>
    </source>
</evidence>
<gene>
    <name evidence="17" type="primary">ilvE</name>
    <name evidence="18" type="ORF">ACFQGO_03370</name>
</gene>
<comment type="cofactor">
    <cofactor evidence="1 16">
        <name>pyridoxal 5'-phosphate</name>
        <dbReference type="ChEBI" id="CHEBI:597326"/>
    </cofactor>
</comment>
<dbReference type="Pfam" id="PF01063">
    <property type="entry name" value="Aminotran_4"/>
    <property type="match status" value="1"/>
</dbReference>
<dbReference type="PANTHER" id="PTHR42743:SF4">
    <property type="entry name" value="BRANCHED-CHAIN-AMINO-ACID AMINOTRANSFERASE-RELATED"/>
    <property type="match status" value="1"/>
</dbReference>
<protein>
    <recommendedName>
        <fullName evidence="17">Branched-chain-amino-acid aminotransferase</fullName>
        <shortName evidence="17">BCAT</shortName>
        <ecNumber evidence="17">2.6.1.42</ecNumber>
    </recommendedName>
</protein>
<dbReference type="InterPro" id="IPR043132">
    <property type="entry name" value="BCAT-like_C"/>
</dbReference>
<dbReference type="EMBL" id="JBHSNZ010000002">
    <property type="protein sequence ID" value="MFC5806553.1"/>
    <property type="molecule type" value="Genomic_DNA"/>
</dbReference>
<comment type="pathway">
    <text evidence="3 17">Amino-acid biosynthesis; L-isoleucine biosynthesis; L-isoleucine from 2-oxobutanoate: step 4/4.</text>
</comment>
<evidence type="ECO:0000256" key="14">
    <source>
        <dbReference type="ARBA" id="ARBA00049229"/>
    </source>
</evidence>
<dbReference type="PROSITE" id="PS00770">
    <property type="entry name" value="AA_TRANSFER_CLASS_4"/>
    <property type="match status" value="1"/>
</dbReference>
<dbReference type="EC" id="2.6.1.42" evidence="17"/>
<keyword evidence="9 17" id="KW-0808">Transferase</keyword>
<comment type="caution">
    <text evidence="18">The sequence shown here is derived from an EMBL/GenBank/DDBJ whole genome shotgun (WGS) entry which is preliminary data.</text>
</comment>
<evidence type="ECO:0000256" key="2">
    <source>
        <dbReference type="ARBA" id="ARBA00003109"/>
    </source>
</evidence>
<evidence type="ECO:0000256" key="1">
    <source>
        <dbReference type="ARBA" id="ARBA00001933"/>
    </source>
</evidence>
<comment type="pathway">
    <text evidence="4 17">Amino-acid biosynthesis; L-valine biosynthesis; L-valine from pyruvate: step 4/4.</text>
</comment>
<evidence type="ECO:0000313" key="19">
    <source>
        <dbReference type="Proteomes" id="UP001596112"/>
    </source>
</evidence>
<evidence type="ECO:0000313" key="18">
    <source>
        <dbReference type="EMBL" id="MFC5806553.1"/>
    </source>
</evidence>
<reference evidence="19" key="1">
    <citation type="journal article" date="2019" name="Int. J. Syst. Evol. Microbiol.">
        <title>The Global Catalogue of Microorganisms (GCM) 10K type strain sequencing project: providing services to taxonomists for standard genome sequencing and annotation.</title>
        <authorList>
            <consortium name="The Broad Institute Genomics Platform"/>
            <consortium name="The Broad Institute Genome Sequencing Center for Infectious Disease"/>
            <person name="Wu L."/>
            <person name="Ma J."/>
        </authorList>
    </citation>
    <scope>NUCLEOTIDE SEQUENCE [LARGE SCALE GENOMIC DNA]</scope>
    <source>
        <strain evidence="19">JCM 9918</strain>
    </source>
</reference>
<accession>A0ABW1B1J5</accession>
<evidence type="ECO:0000256" key="16">
    <source>
        <dbReference type="RuleBase" id="RU004516"/>
    </source>
</evidence>
<organism evidence="18 19">
    <name type="scientific">Streptomyces heilongjiangensis</name>
    <dbReference type="NCBI Taxonomy" id="945052"/>
    <lineage>
        <taxon>Bacteria</taxon>
        <taxon>Bacillati</taxon>
        <taxon>Actinomycetota</taxon>
        <taxon>Actinomycetes</taxon>
        <taxon>Kitasatosporales</taxon>
        <taxon>Streptomycetaceae</taxon>
        <taxon>Streptomyces</taxon>
    </lineage>
</organism>
<evidence type="ECO:0000256" key="6">
    <source>
        <dbReference type="ARBA" id="ARBA00009320"/>
    </source>
</evidence>
<keyword evidence="7 17" id="KW-0032">Aminotransferase</keyword>
<dbReference type="InterPro" id="IPR018300">
    <property type="entry name" value="Aminotrans_IV_CS"/>
</dbReference>
<dbReference type="InterPro" id="IPR005785">
    <property type="entry name" value="B_amino_transI"/>
</dbReference>
<comment type="pathway">
    <text evidence="5 17">Amino-acid biosynthesis; L-leucine biosynthesis; L-leucine from 3-methyl-2-oxobutanoate: step 4/4.</text>
</comment>
<comment type="catalytic activity">
    <reaction evidence="14 17">
        <text>L-leucine + 2-oxoglutarate = 4-methyl-2-oxopentanoate + L-glutamate</text>
        <dbReference type="Rhea" id="RHEA:18321"/>
        <dbReference type="ChEBI" id="CHEBI:16810"/>
        <dbReference type="ChEBI" id="CHEBI:17865"/>
        <dbReference type="ChEBI" id="CHEBI:29985"/>
        <dbReference type="ChEBI" id="CHEBI:57427"/>
        <dbReference type="EC" id="2.6.1.42"/>
    </reaction>
</comment>
<comment type="catalytic activity">
    <reaction evidence="12 17">
        <text>L-valine + 2-oxoglutarate = 3-methyl-2-oxobutanoate + L-glutamate</text>
        <dbReference type="Rhea" id="RHEA:24813"/>
        <dbReference type="ChEBI" id="CHEBI:11851"/>
        <dbReference type="ChEBI" id="CHEBI:16810"/>
        <dbReference type="ChEBI" id="CHEBI:29985"/>
        <dbReference type="ChEBI" id="CHEBI:57762"/>
        <dbReference type="EC" id="2.6.1.42"/>
    </reaction>
</comment>
<dbReference type="GO" id="GO:0004084">
    <property type="term" value="F:branched-chain-amino-acid transaminase activity"/>
    <property type="evidence" value="ECO:0007669"/>
    <property type="project" value="UniProtKB-EC"/>
</dbReference>